<dbReference type="EMBL" id="JARLKZ010000016">
    <property type="protein sequence ID" value="MEC0242429.1"/>
    <property type="molecule type" value="Genomic_DNA"/>
</dbReference>
<organism evidence="5 6">
    <name type="scientific">Paenibacillus dokdonensis</name>
    <dbReference type="NCBI Taxonomy" id="2567944"/>
    <lineage>
        <taxon>Bacteria</taxon>
        <taxon>Bacillati</taxon>
        <taxon>Bacillota</taxon>
        <taxon>Bacilli</taxon>
        <taxon>Bacillales</taxon>
        <taxon>Paenibacillaceae</taxon>
        <taxon>Paenibacillus</taxon>
    </lineage>
</organism>
<dbReference type="InterPro" id="IPR029000">
    <property type="entry name" value="Cyclophilin-like_dom_sf"/>
</dbReference>
<dbReference type="PANTHER" id="PTHR43309:SF5">
    <property type="entry name" value="5-OXOPROLINASE SUBUNIT C"/>
    <property type="match status" value="1"/>
</dbReference>
<dbReference type="Gene3D" id="2.40.100.10">
    <property type="entry name" value="Cyclophilin-like"/>
    <property type="match status" value="1"/>
</dbReference>
<evidence type="ECO:0000256" key="3">
    <source>
        <dbReference type="ARBA" id="ARBA00022840"/>
    </source>
</evidence>
<comment type="caution">
    <text evidence="5">The sequence shown here is derived from an EMBL/GenBank/DDBJ whole genome shotgun (WGS) entry which is preliminary data.</text>
</comment>
<keyword evidence="1" id="KW-0547">Nucleotide-binding</keyword>
<accession>A0ABU6GSU1</accession>
<dbReference type="InterPro" id="IPR052708">
    <property type="entry name" value="PxpC"/>
</dbReference>
<feature type="domain" description="Carboxyltransferase" evidence="4">
    <location>
        <begin position="24"/>
        <end position="318"/>
    </location>
</feature>
<dbReference type="InterPro" id="IPR003778">
    <property type="entry name" value="CT_A_B"/>
</dbReference>
<sequence>MSLEVLKRGLLATVQDLGRKGYGKYGISSSGAMDSYACSIANWLAGNEGGEALLEITWSGFSIRFLQNTLASITGADLTPESGGISVPMWRPVIFRKGSELTFKRPVSGCRSYVAVLGGIDVPEVMGSRSTYMRAGIGGLKGRALQSGDVLKMNQTAFESLCMRSSVWSVEYPFQTVNWSAAPRYTYGHPHQVVRVTRGREYGDFSSLALERLLQDEYIVKPESDRMGYRLKGPQLPLVTPREYVSEGVAAGTVQVPADGQPIILMADRQTLGGYPKIAQVASVDLPRVAQLPPGGSIRFHEISQSESEGLYFEQTRKMKLLKSMIDYRLREGFHAAAGFEL</sequence>
<dbReference type="Pfam" id="PF02626">
    <property type="entry name" value="CT_A_B"/>
    <property type="match status" value="1"/>
</dbReference>
<dbReference type="SMART" id="SM00797">
    <property type="entry name" value="AHS2"/>
    <property type="match status" value="1"/>
</dbReference>
<evidence type="ECO:0000313" key="6">
    <source>
        <dbReference type="Proteomes" id="UP001344632"/>
    </source>
</evidence>
<reference evidence="5 6" key="1">
    <citation type="submission" date="2023-03" db="EMBL/GenBank/DDBJ databases">
        <title>Bacillus Genome Sequencing.</title>
        <authorList>
            <person name="Dunlap C."/>
        </authorList>
    </citation>
    <scope>NUCLEOTIDE SEQUENCE [LARGE SCALE GENOMIC DNA]</scope>
    <source>
        <strain evidence="5 6">BD-525</strain>
    </source>
</reference>
<gene>
    <name evidence="5" type="ORF">P4H66_21705</name>
</gene>
<keyword evidence="3" id="KW-0067">ATP-binding</keyword>
<name>A0ABU6GSU1_9BACL</name>
<protein>
    <submittedName>
        <fullName evidence="5">Biotin-dependent carboxyltransferase family protein</fullName>
    </submittedName>
</protein>
<dbReference type="PANTHER" id="PTHR43309">
    <property type="entry name" value="5-OXOPROLINASE SUBUNIT C"/>
    <property type="match status" value="1"/>
</dbReference>
<evidence type="ECO:0000259" key="4">
    <source>
        <dbReference type="SMART" id="SM00797"/>
    </source>
</evidence>
<evidence type="ECO:0000256" key="1">
    <source>
        <dbReference type="ARBA" id="ARBA00022741"/>
    </source>
</evidence>
<dbReference type="Proteomes" id="UP001344632">
    <property type="component" value="Unassembled WGS sequence"/>
</dbReference>
<evidence type="ECO:0000313" key="5">
    <source>
        <dbReference type="EMBL" id="MEC0242429.1"/>
    </source>
</evidence>
<dbReference type="RefSeq" id="WP_326090207.1">
    <property type="nucleotide sequence ID" value="NZ_JARLKZ010000016.1"/>
</dbReference>
<dbReference type="NCBIfam" id="TIGR00724">
    <property type="entry name" value="urea_amlyse_rel"/>
    <property type="match status" value="1"/>
</dbReference>
<proteinExistence type="predicted"/>
<keyword evidence="2" id="KW-0378">Hydrolase</keyword>
<keyword evidence="6" id="KW-1185">Reference proteome</keyword>
<evidence type="ECO:0000256" key="2">
    <source>
        <dbReference type="ARBA" id="ARBA00022801"/>
    </source>
</evidence>
<dbReference type="SUPFAM" id="SSF50891">
    <property type="entry name" value="Cyclophilin-like"/>
    <property type="match status" value="1"/>
</dbReference>